<dbReference type="CDD" id="cd00086">
    <property type="entry name" value="homeodomain"/>
    <property type="match status" value="1"/>
</dbReference>
<evidence type="ECO:0000259" key="13">
    <source>
        <dbReference type="PROSITE" id="PS50071"/>
    </source>
</evidence>
<dbReference type="RefSeq" id="XP_012939856.1">
    <property type="nucleotide sequence ID" value="XM_013084402.1"/>
</dbReference>
<dbReference type="PANTHER" id="PTHR45636">
    <property type="entry name" value="PAIRED BOX PROTEIN PAX-6-RELATED-RELATED"/>
    <property type="match status" value="1"/>
</dbReference>
<dbReference type="SMART" id="SM00351">
    <property type="entry name" value="PAX"/>
    <property type="match status" value="1"/>
</dbReference>
<dbReference type="PROSITE" id="PS50071">
    <property type="entry name" value="HOMEOBOX_2"/>
    <property type="match status" value="1"/>
</dbReference>
<evidence type="ECO:0000313" key="16">
    <source>
        <dbReference type="RefSeq" id="XP_012939856.1"/>
    </source>
</evidence>
<gene>
    <name evidence="16" type="primary">LOC101846149</name>
</gene>
<dbReference type="SMART" id="SM00389">
    <property type="entry name" value="HOX"/>
    <property type="match status" value="1"/>
</dbReference>
<evidence type="ECO:0000256" key="5">
    <source>
        <dbReference type="ARBA" id="ARBA00023015"/>
    </source>
</evidence>
<evidence type="ECO:0000256" key="10">
    <source>
        <dbReference type="PROSITE-ProRule" id="PRU00108"/>
    </source>
</evidence>
<dbReference type="PROSITE" id="PS00027">
    <property type="entry name" value="HOMEOBOX_1"/>
    <property type="match status" value="1"/>
</dbReference>
<evidence type="ECO:0000256" key="12">
    <source>
        <dbReference type="SAM" id="MobiDB-lite"/>
    </source>
</evidence>
<dbReference type="PROSITE" id="PS51057">
    <property type="entry name" value="PAIRED_2"/>
    <property type="match status" value="1"/>
</dbReference>
<protein>
    <submittedName>
        <fullName evidence="16">Paired box protein Pax-3-B</fullName>
    </submittedName>
</protein>
<dbReference type="Gene3D" id="1.10.10.10">
    <property type="entry name" value="Winged helix-like DNA-binding domain superfamily/Winged helix DNA-binding domain"/>
    <property type="match status" value="1"/>
</dbReference>
<evidence type="ECO:0000313" key="15">
    <source>
        <dbReference type="Proteomes" id="UP000694888"/>
    </source>
</evidence>
<evidence type="ECO:0000259" key="14">
    <source>
        <dbReference type="PROSITE" id="PS51057"/>
    </source>
</evidence>
<keyword evidence="7 10" id="KW-0371">Homeobox</keyword>
<reference evidence="16" key="1">
    <citation type="submission" date="2025-08" db="UniProtKB">
        <authorList>
            <consortium name="RefSeq"/>
        </authorList>
    </citation>
    <scope>IDENTIFICATION</scope>
</reference>
<evidence type="ECO:0000256" key="9">
    <source>
        <dbReference type="ARBA" id="ARBA00023242"/>
    </source>
</evidence>
<dbReference type="InterPro" id="IPR017970">
    <property type="entry name" value="Homeobox_CS"/>
</dbReference>
<evidence type="ECO:0000256" key="4">
    <source>
        <dbReference type="ARBA" id="ARBA00022724"/>
    </source>
</evidence>
<keyword evidence="3" id="KW-0217">Developmental protein</keyword>
<dbReference type="InterPro" id="IPR001356">
    <property type="entry name" value="HD"/>
</dbReference>
<dbReference type="PANTHER" id="PTHR45636:SF52">
    <property type="entry name" value="PAIRED DOMAIN-CONTAINING PROTEIN"/>
    <property type="match status" value="1"/>
</dbReference>
<evidence type="ECO:0000256" key="6">
    <source>
        <dbReference type="ARBA" id="ARBA00023125"/>
    </source>
</evidence>
<dbReference type="GeneID" id="101846149"/>
<comment type="similarity">
    <text evidence="2">Belongs to the paired homeobox family.</text>
</comment>
<dbReference type="Pfam" id="PF00292">
    <property type="entry name" value="PAX"/>
    <property type="match status" value="1"/>
</dbReference>
<evidence type="ECO:0000256" key="8">
    <source>
        <dbReference type="ARBA" id="ARBA00023163"/>
    </source>
</evidence>
<dbReference type="SUPFAM" id="SSF46689">
    <property type="entry name" value="Homeodomain-like"/>
    <property type="match status" value="2"/>
</dbReference>
<dbReference type="Gene3D" id="1.10.10.60">
    <property type="entry name" value="Homeodomain-like"/>
    <property type="match status" value="1"/>
</dbReference>
<proteinExistence type="inferred from homology"/>
<evidence type="ECO:0000256" key="11">
    <source>
        <dbReference type="RuleBase" id="RU000682"/>
    </source>
</evidence>
<dbReference type="InterPro" id="IPR043565">
    <property type="entry name" value="PAX_fam"/>
</dbReference>
<dbReference type="Proteomes" id="UP000694888">
    <property type="component" value="Unplaced"/>
</dbReference>
<feature type="compositionally biased region" description="Low complexity" evidence="12">
    <location>
        <begin position="240"/>
        <end position="253"/>
    </location>
</feature>
<feature type="DNA-binding region" description="Homeobox" evidence="10">
    <location>
        <begin position="263"/>
        <end position="322"/>
    </location>
</feature>
<comment type="subcellular location">
    <subcellularLocation>
        <location evidence="1 10 11">Nucleus</location>
    </subcellularLocation>
</comment>
<dbReference type="InterPro" id="IPR001523">
    <property type="entry name" value="Paired_dom"/>
</dbReference>
<keyword evidence="9 10" id="KW-0539">Nucleus</keyword>
<accession>A0ABM1A341</accession>
<feature type="domain" description="Paired" evidence="14">
    <location>
        <begin position="1"/>
        <end position="125"/>
    </location>
</feature>
<keyword evidence="6 10" id="KW-0238">DNA-binding</keyword>
<keyword evidence="8" id="KW-0804">Transcription</keyword>
<feature type="region of interest" description="Disordered" evidence="12">
    <location>
        <begin position="217"/>
        <end position="258"/>
    </location>
</feature>
<keyword evidence="5" id="KW-0805">Transcription regulation</keyword>
<organism evidence="15 16">
    <name type="scientific">Aplysia californica</name>
    <name type="common">California sea hare</name>
    <dbReference type="NCBI Taxonomy" id="6500"/>
    <lineage>
        <taxon>Eukaryota</taxon>
        <taxon>Metazoa</taxon>
        <taxon>Spiralia</taxon>
        <taxon>Lophotrochozoa</taxon>
        <taxon>Mollusca</taxon>
        <taxon>Gastropoda</taxon>
        <taxon>Heterobranchia</taxon>
        <taxon>Euthyneura</taxon>
        <taxon>Tectipleura</taxon>
        <taxon>Aplysiida</taxon>
        <taxon>Aplysioidea</taxon>
        <taxon>Aplysiidae</taxon>
        <taxon>Aplysia</taxon>
    </lineage>
</organism>
<evidence type="ECO:0000256" key="2">
    <source>
        <dbReference type="ARBA" id="ARBA00005733"/>
    </source>
</evidence>
<keyword evidence="4" id="KW-0563">Paired box</keyword>
<feature type="domain" description="Homeobox" evidence="13">
    <location>
        <begin position="261"/>
        <end position="321"/>
    </location>
</feature>
<dbReference type="InterPro" id="IPR036388">
    <property type="entry name" value="WH-like_DNA-bd_sf"/>
</dbReference>
<name>A0ABM1A341_APLCA</name>
<sequence length="584" mass="63899">MDKLQQLSNFPQSTHLARSALLDISHPVYPPTGSDVSRQPVLETRECLQRMWTRLCDPLTIRCSTIGGSKPKVATPSVVAKIEQLKADNPTMFAWEIRDRLLADGVCGQSNVPSVSSINRILRNRAAERAANEYAKLATQVLHPLYNTYWPGYPSVPGLPPQVRAATAQLSVPAQIKLATPAIMASTPNLKTSSAVCPPLQQSAVYADCFHLPLTSNTSVTSSSSDGEEERDGADTVSNDSKPVSASPVVSPDVIDREGLQKLRRNRTTFSSGQLEILEQEFSRTHYPGVATREALAGRTGLSEARVQVWFSNRRAKWRRHQRLKLLQSSAPYMFQFPPLHATGGGVCAEVPGHKAVSPPPALSHDEPRMCSFPRKPQSCPDNEATSNYQLKRARYREEEEPLYFTGLKQQQVPCPESPPIKPHNVGGINITEIGLQHDTMTTQNNLNFVNTKLCGVARISDSTDKPLDLYTNRISFESETDNKRSPEHTLMTSPAGVATSLLYQQCSPDVITTITTATTLSVAAATTTATKIQTSPKPPSFAISQHFAFQTTGSPQSSAKADGDRRCLITSHVINVEDNGVHQ</sequence>
<evidence type="ECO:0000256" key="7">
    <source>
        <dbReference type="ARBA" id="ARBA00023155"/>
    </source>
</evidence>
<evidence type="ECO:0000256" key="1">
    <source>
        <dbReference type="ARBA" id="ARBA00004123"/>
    </source>
</evidence>
<dbReference type="Pfam" id="PF00046">
    <property type="entry name" value="Homeodomain"/>
    <property type="match status" value="1"/>
</dbReference>
<keyword evidence="15" id="KW-1185">Reference proteome</keyword>
<dbReference type="InterPro" id="IPR009057">
    <property type="entry name" value="Homeodomain-like_sf"/>
</dbReference>
<evidence type="ECO:0000256" key="3">
    <source>
        <dbReference type="ARBA" id="ARBA00022473"/>
    </source>
</evidence>